<dbReference type="SUPFAM" id="SSF69572">
    <property type="entry name" value="Activating enzymes of the ubiquitin-like proteins"/>
    <property type="match status" value="1"/>
</dbReference>
<organism evidence="3 4">
    <name type="scientific">Flavobacterium branchiarum</name>
    <dbReference type="NCBI Taxonomy" id="1114870"/>
    <lineage>
        <taxon>Bacteria</taxon>
        <taxon>Pseudomonadati</taxon>
        <taxon>Bacteroidota</taxon>
        <taxon>Flavobacteriia</taxon>
        <taxon>Flavobacteriales</taxon>
        <taxon>Flavobacteriaceae</taxon>
        <taxon>Flavobacterium</taxon>
    </lineage>
</organism>
<dbReference type="InterPro" id="IPR046741">
    <property type="entry name" value="DUF6791"/>
</dbReference>
<dbReference type="EMBL" id="JBHMEX010000014">
    <property type="protein sequence ID" value="MFB9063430.1"/>
    <property type="molecule type" value="Genomic_DNA"/>
</dbReference>
<dbReference type="RefSeq" id="WP_290267267.1">
    <property type="nucleotide sequence ID" value="NZ_JAUFQQ010000005.1"/>
</dbReference>
<dbReference type="Pfam" id="PF00899">
    <property type="entry name" value="ThiF"/>
    <property type="match status" value="1"/>
</dbReference>
<keyword evidence="3" id="KW-0808">Transferase</keyword>
<dbReference type="NCBIfam" id="NF004804">
    <property type="entry name" value="PRK06153.1-3"/>
    <property type="match status" value="1"/>
</dbReference>
<comment type="caution">
    <text evidence="3">The sequence shown here is derived from an EMBL/GenBank/DDBJ whole genome shotgun (WGS) entry which is preliminary data.</text>
</comment>
<reference evidence="3 4" key="1">
    <citation type="submission" date="2024-09" db="EMBL/GenBank/DDBJ databases">
        <authorList>
            <person name="Sun Q."/>
            <person name="Mori K."/>
        </authorList>
    </citation>
    <scope>NUCLEOTIDE SEQUENCE [LARGE SCALE GENOMIC DNA]</scope>
    <source>
        <strain evidence="3 4">CECT 7908</strain>
    </source>
</reference>
<dbReference type="Gene3D" id="3.40.50.720">
    <property type="entry name" value="NAD(P)-binding Rossmann-like Domain"/>
    <property type="match status" value="1"/>
</dbReference>
<gene>
    <name evidence="3" type="ORF">ACFFUQ_05295</name>
</gene>
<evidence type="ECO:0000313" key="4">
    <source>
        <dbReference type="Proteomes" id="UP001589589"/>
    </source>
</evidence>
<feature type="domain" description="THIF-type NAD/FAD binding fold" evidence="1">
    <location>
        <begin position="171"/>
        <end position="297"/>
    </location>
</feature>
<name>A0ABV5FIQ4_9FLAO</name>
<dbReference type="InterPro" id="IPR000594">
    <property type="entry name" value="ThiF_NAD_FAD-bd"/>
</dbReference>
<evidence type="ECO:0000313" key="3">
    <source>
        <dbReference type="EMBL" id="MFB9063430.1"/>
    </source>
</evidence>
<keyword evidence="3" id="KW-0548">Nucleotidyltransferase</keyword>
<protein>
    <submittedName>
        <fullName evidence="3">ThiF family adenylyltransferase</fullName>
    </submittedName>
</protein>
<proteinExistence type="predicted"/>
<dbReference type="Proteomes" id="UP001589589">
    <property type="component" value="Unassembled WGS sequence"/>
</dbReference>
<keyword evidence="4" id="KW-1185">Reference proteome</keyword>
<evidence type="ECO:0000259" key="1">
    <source>
        <dbReference type="Pfam" id="PF00899"/>
    </source>
</evidence>
<dbReference type="GO" id="GO:0016779">
    <property type="term" value="F:nucleotidyltransferase activity"/>
    <property type="evidence" value="ECO:0007669"/>
    <property type="project" value="UniProtKB-KW"/>
</dbReference>
<sequence length="391" mass="44373">MSNKLINRSTDLKRLRDEGYEIEVRGGHLIVHHIPYINSNREVKIGKLISTLLMSNEVTLKPDNHVINFMGEHPCNNDGSIITSIQHVAVNQQLFNDIILNHSFSNRPPNGYDNYYDKVTRYVELIIAPAKSIDPKVTATTFRVMECSEEESVFRYLDTNSSRANINFINEKFKGQRIGIIGLGGTGSYILDQVAKTPVDEILLFDNDEFLLHNAFRAPGAPTIKILNEQQMKVDYFASIYSNMRRGIIPYAEKITEQNIELLKRLSFVFICIDSNSARGMIISHLKKFQIPFIDVGLGVEIVEDSLAAILRTTLGTPSKHDHIFDRIGTVDTDDNEYSTNIQIADLNAMNALLAVLKWKKLNGFYKDLKEEHHSTYTVNTGQLLNDDYTT</sequence>
<feature type="domain" description="DUF6791" evidence="2">
    <location>
        <begin position="11"/>
        <end position="159"/>
    </location>
</feature>
<dbReference type="Pfam" id="PF20590">
    <property type="entry name" value="DUF6791"/>
    <property type="match status" value="1"/>
</dbReference>
<dbReference type="InterPro" id="IPR035985">
    <property type="entry name" value="Ubiquitin-activating_enz"/>
</dbReference>
<evidence type="ECO:0000259" key="2">
    <source>
        <dbReference type="Pfam" id="PF20590"/>
    </source>
</evidence>
<accession>A0ABV5FIQ4</accession>
<dbReference type="NCBIfam" id="NF004805">
    <property type="entry name" value="PRK06153.1-4"/>
    <property type="match status" value="1"/>
</dbReference>